<accession>A0ABD6EIF1</accession>
<protein>
    <submittedName>
        <fullName evidence="2">Uncharacterized protein</fullName>
    </submittedName>
</protein>
<keyword evidence="1" id="KW-0472">Membrane</keyword>
<reference evidence="2 3" key="1">
    <citation type="submission" date="2024-08" db="EMBL/GenBank/DDBJ databases">
        <title>Gnathostoma spinigerum genome.</title>
        <authorList>
            <person name="Gonzalez-Bertolin B."/>
            <person name="Monzon S."/>
            <person name="Zaballos A."/>
            <person name="Jimenez P."/>
            <person name="Dekumyoy P."/>
            <person name="Varona S."/>
            <person name="Cuesta I."/>
            <person name="Sumanam S."/>
            <person name="Adisakwattana P."/>
            <person name="Gasser R.B."/>
            <person name="Hernandez-Gonzalez A."/>
            <person name="Young N.D."/>
            <person name="Perteguer M.J."/>
        </authorList>
    </citation>
    <scope>NUCLEOTIDE SEQUENCE [LARGE SCALE GENOMIC DNA]</scope>
    <source>
        <strain evidence="2">AL3</strain>
        <tissue evidence="2">Liver</tissue>
    </source>
</reference>
<keyword evidence="3" id="KW-1185">Reference proteome</keyword>
<dbReference type="Proteomes" id="UP001608902">
    <property type="component" value="Unassembled WGS sequence"/>
</dbReference>
<feature type="transmembrane region" description="Helical" evidence="1">
    <location>
        <begin position="14"/>
        <end position="35"/>
    </location>
</feature>
<evidence type="ECO:0000313" key="2">
    <source>
        <dbReference type="EMBL" id="MFH4979521.1"/>
    </source>
</evidence>
<name>A0ABD6EIF1_9BILA</name>
<keyword evidence="1" id="KW-1133">Transmembrane helix</keyword>
<gene>
    <name evidence="2" type="ORF">AB6A40_006230</name>
</gene>
<keyword evidence="1" id="KW-0812">Transmembrane</keyword>
<sequence length="66" mass="7741">MIKWYHLEAPVRIAILRCFYAAAFFGYPIFVLINIDKYIPKRRELLGVRLSDSEEAIDKPKNSIAR</sequence>
<dbReference type="AlphaFoldDB" id="A0ABD6EIF1"/>
<evidence type="ECO:0000256" key="1">
    <source>
        <dbReference type="SAM" id="Phobius"/>
    </source>
</evidence>
<proteinExistence type="predicted"/>
<comment type="caution">
    <text evidence="2">The sequence shown here is derived from an EMBL/GenBank/DDBJ whole genome shotgun (WGS) entry which is preliminary data.</text>
</comment>
<organism evidence="2 3">
    <name type="scientific">Gnathostoma spinigerum</name>
    <dbReference type="NCBI Taxonomy" id="75299"/>
    <lineage>
        <taxon>Eukaryota</taxon>
        <taxon>Metazoa</taxon>
        <taxon>Ecdysozoa</taxon>
        <taxon>Nematoda</taxon>
        <taxon>Chromadorea</taxon>
        <taxon>Rhabditida</taxon>
        <taxon>Spirurina</taxon>
        <taxon>Gnathostomatomorpha</taxon>
        <taxon>Gnathostomatoidea</taxon>
        <taxon>Gnathostomatidae</taxon>
        <taxon>Gnathostoma</taxon>
    </lineage>
</organism>
<evidence type="ECO:0000313" key="3">
    <source>
        <dbReference type="Proteomes" id="UP001608902"/>
    </source>
</evidence>
<dbReference type="EMBL" id="JBGFUD010004299">
    <property type="protein sequence ID" value="MFH4979521.1"/>
    <property type="molecule type" value="Genomic_DNA"/>
</dbReference>